<evidence type="ECO:0000256" key="1">
    <source>
        <dbReference type="ARBA" id="ARBA00022679"/>
    </source>
</evidence>
<dbReference type="GO" id="GO:0004674">
    <property type="term" value="F:protein serine/threonine kinase activity"/>
    <property type="evidence" value="ECO:0007669"/>
    <property type="project" value="UniProtKB-KW"/>
</dbReference>
<evidence type="ECO:0000313" key="9">
    <source>
        <dbReference type="Proteomes" id="UP000287651"/>
    </source>
</evidence>
<dbReference type="EMBL" id="AMZH03014332">
    <property type="protein sequence ID" value="RRT47811.1"/>
    <property type="molecule type" value="Genomic_DNA"/>
</dbReference>
<keyword evidence="4 5" id="KW-0067">ATP-binding</keyword>
<dbReference type="PANTHER" id="PTHR48011">
    <property type="entry name" value="CCR4-NOT TRANSCRIPTIONAL COMPLEX SUBUNIT CAF120-RELATED"/>
    <property type="match status" value="1"/>
</dbReference>
<dbReference type="InterPro" id="IPR017441">
    <property type="entry name" value="Protein_kinase_ATP_BS"/>
</dbReference>
<organism evidence="8 9">
    <name type="scientific">Ensete ventricosum</name>
    <name type="common">Abyssinian banana</name>
    <name type="synonym">Musa ensete</name>
    <dbReference type="NCBI Taxonomy" id="4639"/>
    <lineage>
        <taxon>Eukaryota</taxon>
        <taxon>Viridiplantae</taxon>
        <taxon>Streptophyta</taxon>
        <taxon>Embryophyta</taxon>
        <taxon>Tracheophyta</taxon>
        <taxon>Spermatophyta</taxon>
        <taxon>Magnoliopsida</taxon>
        <taxon>Liliopsida</taxon>
        <taxon>Zingiberales</taxon>
        <taxon>Musaceae</taxon>
        <taxon>Ensete</taxon>
    </lineage>
</organism>
<evidence type="ECO:0000256" key="2">
    <source>
        <dbReference type="ARBA" id="ARBA00022741"/>
    </source>
</evidence>
<dbReference type="PANTHER" id="PTHR48011:SF7">
    <property type="entry name" value="F10K1.14 PROTEIN"/>
    <property type="match status" value="1"/>
</dbReference>
<dbReference type="SUPFAM" id="SSF56112">
    <property type="entry name" value="Protein kinase-like (PK-like)"/>
    <property type="match status" value="1"/>
</dbReference>
<gene>
    <name evidence="8" type="ORF">B296_00028396</name>
</gene>
<feature type="binding site" evidence="5">
    <location>
        <position position="37"/>
    </location>
    <ligand>
        <name>ATP</name>
        <dbReference type="ChEBI" id="CHEBI:30616"/>
    </ligand>
</feature>
<dbReference type="CDD" id="cd06606">
    <property type="entry name" value="STKc_MAPKKK"/>
    <property type="match status" value="1"/>
</dbReference>
<dbReference type="AlphaFoldDB" id="A0A426Y7V4"/>
<dbReference type="InterPro" id="IPR008271">
    <property type="entry name" value="Ser/Thr_kinase_AS"/>
</dbReference>
<reference evidence="8 9" key="1">
    <citation type="journal article" date="2014" name="Agronomy (Basel)">
        <title>A Draft Genome Sequence for Ensete ventricosum, the Drought-Tolerant Tree Against Hunger.</title>
        <authorList>
            <person name="Harrison J."/>
            <person name="Moore K.A."/>
            <person name="Paszkiewicz K."/>
            <person name="Jones T."/>
            <person name="Grant M."/>
            <person name="Ambacheew D."/>
            <person name="Muzemil S."/>
            <person name="Studholme D.J."/>
        </authorList>
    </citation>
    <scope>NUCLEOTIDE SEQUENCE [LARGE SCALE GENOMIC DNA]</scope>
</reference>
<dbReference type="PROSITE" id="PS00108">
    <property type="entry name" value="PROTEIN_KINASE_ST"/>
    <property type="match status" value="1"/>
</dbReference>
<evidence type="ECO:0000256" key="4">
    <source>
        <dbReference type="ARBA" id="ARBA00022840"/>
    </source>
</evidence>
<evidence type="ECO:0000256" key="3">
    <source>
        <dbReference type="ARBA" id="ARBA00022777"/>
    </source>
</evidence>
<keyword evidence="6" id="KW-0723">Serine/threonine-protein kinase</keyword>
<comment type="similarity">
    <text evidence="6">Belongs to the protein kinase superfamily.</text>
</comment>
<proteinExistence type="inferred from homology"/>
<name>A0A426Y7V4_ENSVE</name>
<accession>A0A426Y7V4</accession>
<evidence type="ECO:0000256" key="5">
    <source>
        <dbReference type="PROSITE-ProRule" id="PRU10141"/>
    </source>
</evidence>
<comment type="caution">
    <text evidence="8">The sequence shown here is derived from an EMBL/GenBank/DDBJ whole genome shotgun (WGS) entry which is preliminary data.</text>
</comment>
<dbReference type="PROSITE" id="PS50011">
    <property type="entry name" value="PROTEIN_KINASE_DOM"/>
    <property type="match status" value="1"/>
</dbReference>
<sequence length="487" mass="53947">MERCFRSWVRGGPVGAGSFGTVHLALHESTGYVSAVKSVSLSSSSPASVWCLENEIRILESICSPYIVTYLGNDTSQEPRAGTCRNLHVEYMPGGTVAGSAAAKGLSMDELQVCAYTRCVARALRYLHDVAGVVHCDVKGQNVLLGRDRGVAKLADFGAAMRIADASRVGDGPNWVRGTPLWMAPEVARGELPTPASDVWSLGCTVVEMVTGAHPWPNMATEDAVGALLKIGYGDEIPELPVRLSNMGRDFLDKCLRRNASERWTAEQLLRHPFLAEEAAIAEPSPRGVLEWATMELHHHHRDDDDYASCSYDHEDAEVMACARERMRELASDGEVPGWRGDDWKLVRDSEEVDSVNDMEEEILVEGICQECSSVRSVGEPSGVGLFDGIRCSSSCCCCRCWRRRFYSYSIVTYNNQWKSTELSRNFFGFASSECSRSERVMDVSDHDNVDYRKMRGGSRQKPIMSANDFAESKRIYTIPVNDHWSG</sequence>
<dbReference type="InterPro" id="IPR011009">
    <property type="entry name" value="Kinase-like_dom_sf"/>
</dbReference>
<evidence type="ECO:0000313" key="8">
    <source>
        <dbReference type="EMBL" id="RRT47811.1"/>
    </source>
</evidence>
<keyword evidence="1" id="KW-0808">Transferase</keyword>
<dbReference type="Gene3D" id="1.10.510.10">
    <property type="entry name" value="Transferase(Phosphotransferase) domain 1"/>
    <property type="match status" value="1"/>
</dbReference>
<feature type="domain" description="Protein kinase" evidence="7">
    <location>
        <begin position="8"/>
        <end position="275"/>
    </location>
</feature>
<dbReference type="Proteomes" id="UP000287651">
    <property type="component" value="Unassembled WGS sequence"/>
</dbReference>
<dbReference type="GO" id="GO:0005524">
    <property type="term" value="F:ATP binding"/>
    <property type="evidence" value="ECO:0007669"/>
    <property type="project" value="UniProtKB-UniRule"/>
</dbReference>
<protein>
    <recommendedName>
        <fullName evidence="7">Protein kinase domain-containing protein</fullName>
    </recommendedName>
</protein>
<dbReference type="InterPro" id="IPR000719">
    <property type="entry name" value="Prot_kinase_dom"/>
</dbReference>
<dbReference type="PROSITE" id="PS00107">
    <property type="entry name" value="PROTEIN_KINASE_ATP"/>
    <property type="match status" value="1"/>
</dbReference>
<evidence type="ECO:0000259" key="7">
    <source>
        <dbReference type="PROSITE" id="PS50011"/>
    </source>
</evidence>
<keyword evidence="3" id="KW-0418">Kinase</keyword>
<dbReference type="SMART" id="SM00220">
    <property type="entry name" value="S_TKc"/>
    <property type="match status" value="1"/>
</dbReference>
<dbReference type="Pfam" id="PF00069">
    <property type="entry name" value="Pkinase"/>
    <property type="match status" value="1"/>
</dbReference>
<dbReference type="GO" id="GO:0007165">
    <property type="term" value="P:signal transduction"/>
    <property type="evidence" value="ECO:0007669"/>
    <property type="project" value="TreeGrafter"/>
</dbReference>
<evidence type="ECO:0000256" key="6">
    <source>
        <dbReference type="RuleBase" id="RU000304"/>
    </source>
</evidence>
<dbReference type="InterPro" id="IPR052751">
    <property type="entry name" value="Plant_MAPKKK"/>
</dbReference>
<keyword evidence="2 5" id="KW-0547">Nucleotide-binding</keyword>